<gene>
    <name evidence="2" type="primary">ydaF_1</name>
    <name evidence="2" type="ORF">ERS008460_01460</name>
</gene>
<dbReference type="InterPro" id="IPR000182">
    <property type="entry name" value="GNAT_dom"/>
</dbReference>
<dbReference type="PROSITE" id="PS51186">
    <property type="entry name" value="GNAT"/>
    <property type="match status" value="1"/>
</dbReference>
<dbReference type="GO" id="GO:0016747">
    <property type="term" value="F:acyltransferase activity, transferring groups other than amino-acyl groups"/>
    <property type="evidence" value="ECO:0007669"/>
    <property type="project" value="InterPro"/>
</dbReference>
<dbReference type="InterPro" id="IPR016181">
    <property type="entry name" value="Acyl_CoA_acyltransferase"/>
</dbReference>
<protein>
    <submittedName>
        <fullName evidence="2">Putative acetyltransferase</fullName>
        <ecNumber evidence="2">2.3.1.-</ecNumber>
    </submittedName>
</protein>
<feature type="domain" description="N-acetyltransferase" evidence="1">
    <location>
        <begin position="20"/>
        <end position="176"/>
    </location>
</feature>
<dbReference type="AlphaFoldDB" id="A0A0T9TQV1"/>
<dbReference type="EC" id="2.3.1.-" evidence="2"/>
<dbReference type="Pfam" id="PF13302">
    <property type="entry name" value="Acetyltransf_3"/>
    <property type="match status" value="1"/>
</dbReference>
<evidence type="ECO:0000259" key="1">
    <source>
        <dbReference type="PROSITE" id="PS51186"/>
    </source>
</evidence>
<dbReference type="Proteomes" id="UP000040088">
    <property type="component" value="Unassembled WGS sequence"/>
</dbReference>
<sequence>MAPVIQMFGSSPLSLRTPRLQLDSLNEQDWPLFLHLYQDPEVQRYIADPMDLAEIRARFESRLMPWEKSANHWLCLVVREKRSGQPVGLTGFLAEWLPLQQAEVGYAMLPSYQGKGFAKESLMAVLAFGFQQCLFHKMTGTVTVGNHASRGVLERCGFQLEGTLRDNYQLGGQWCDDWVLGMLESEFQSQSLLR</sequence>
<evidence type="ECO:0000313" key="3">
    <source>
        <dbReference type="Proteomes" id="UP000040088"/>
    </source>
</evidence>
<accession>A0A0T9TQV1</accession>
<proteinExistence type="predicted"/>
<organism evidence="2 3">
    <name type="scientific">Yersinia aleksiciae</name>
    <dbReference type="NCBI Taxonomy" id="263819"/>
    <lineage>
        <taxon>Bacteria</taxon>
        <taxon>Pseudomonadati</taxon>
        <taxon>Pseudomonadota</taxon>
        <taxon>Gammaproteobacteria</taxon>
        <taxon>Enterobacterales</taxon>
        <taxon>Yersiniaceae</taxon>
        <taxon>Yersinia</taxon>
    </lineage>
</organism>
<dbReference type="SUPFAM" id="SSF55729">
    <property type="entry name" value="Acyl-CoA N-acyltransferases (Nat)"/>
    <property type="match status" value="1"/>
</dbReference>
<keyword evidence="2" id="KW-0012">Acyltransferase</keyword>
<dbReference type="Gene3D" id="3.40.630.30">
    <property type="match status" value="1"/>
</dbReference>
<dbReference type="STRING" id="28152.CH54_1267"/>
<evidence type="ECO:0000313" key="2">
    <source>
        <dbReference type="EMBL" id="CNK96885.1"/>
    </source>
</evidence>
<dbReference type="InterPro" id="IPR051531">
    <property type="entry name" value="N-acetyltransferase"/>
</dbReference>
<name>A0A0T9TQV1_YERAE</name>
<dbReference type="PANTHER" id="PTHR43792">
    <property type="entry name" value="GNAT FAMILY, PUTATIVE (AFU_ORTHOLOGUE AFUA_3G00765)-RELATED-RELATED"/>
    <property type="match status" value="1"/>
</dbReference>
<dbReference type="EMBL" id="CQEM01000005">
    <property type="protein sequence ID" value="CNK96885.1"/>
    <property type="molecule type" value="Genomic_DNA"/>
</dbReference>
<reference evidence="3" key="1">
    <citation type="submission" date="2015-03" db="EMBL/GenBank/DDBJ databases">
        <authorList>
            <consortium name="Pathogen Informatics"/>
        </authorList>
    </citation>
    <scope>NUCLEOTIDE SEQUENCE [LARGE SCALE GENOMIC DNA]</scope>
    <source>
        <strain evidence="3">IP27925</strain>
    </source>
</reference>
<dbReference type="PANTHER" id="PTHR43792:SF1">
    <property type="entry name" value="N-ACETYLTRANSFERASE DOMAIN-CONTAINING PROTEIN"/>
    <property type="match status" value="1"/>
</dbReference>
<keyword evidence="2" id="KW-0808">Transferase</keyword>